<keyword evidence="1" id="KW-0472">Membrane</keyword>
<keyword evidence="2" id="KW-1185">Reference proteome</keyword>
<dbReference type="OrthoDB" id="7870794at2759"/>
<feature type="transmembrane region" description="Helical" evidence="1">
    <location>
        <begin position="50"/>
        <end position="72"/>
    </location>
</feature>
<feature type="transmembrane region" description="Helical" evidence="1">
    <location>
        <begin position="12"/>
        <end position="38"/>
    </location>
</feature>
<sequence>MSDPPRGLPQSLLSFYLQLFGAASAYIVSAVLMLQVVYLSYYQTTERNGLVALLLYVTGLICLCIYVNILWLRRKYPHNWVICSTIAALLGLGNAFLLTGQDSEKLLGVLEVIALMCIYLSMGVWLPKRLTPVRYVTAVFVMVVVLTVGALLLLWNFSDQHTDLILYSVHGILIIVMCPLMIFQMQVFSGIIWDFAPILDIPLCSVILLIDFLACYSFVDADVDIARTLELLSERNRRMFNQMSNM</sequence>
<keyword evidence="1" id="KW-0812">Transmembrane</keyword>
<dbReference type="Proteomes" id="UP000504633">
    <property type="component" value="Unplaced"/>
</dbReference>
<evidence type="ECO:0000256" key="1">
    <source>
        <dbReference type="SAM" id="Phobius"/>
    </source>
</evidence>
<evidence type="ECO:0000313" key="2">
    <source>
        <dbReference type="Proteomes" id="UP000504633"/>
    </source>
</evidence>
<dbReference type="GeneID" id="111592589"/>
<dbReference type="KEGG" id="dhe:111592589"/>
<reference evidence="3" key="1">
    <citation type="submission" date="2025-08" db="UniProtKB">
        <authorList>
            <consortium name="RefSeq"/>
        </authorList>
    </citation>
    <scope>IDENTIFICATION</scope>
    <source>
        <strain evidence="3">15085-1641.00</strain>
        <tissue evidence="3">Whole body</tissue>
    </source>
</reference>
<feature type="transmembrane region" description="Helical" evidence="1">
    <location>
        <begin position="106"/>
        <end position="126"/>
    </location>
</feature>
<proteinExistence type="predicted"/>
<dbReference type="RefSeq" id="XP_023160673.2">
    <property type="nucleotide sequence ID" value="XM_023304905.2"/>
</dbReference>
<feature type="transmembrane region" description="Helical" evidence="1">
    <location>
        <begin position="138"/>
        <end position="158"/>
    </location>
</feature>
<name>A0A6J1LBL7_DROHY</name>
<feature type="transmembrane region" description="Helical" evidence="1">
    <location>
        <begin position="79"/>
        <end position="100"/>
    </location>
</feature>
<feature type="transmembrane region" description="Helical" evidence="1">
    <location>
        <begin position="164"/>
        <end position="183"/>
    </location>
</feature>
<accession>A0A6J1LBL7</accession>
<protein>
    <submittedName>
        <fullName evidence="3">Uncharacterized protein LOC111592589</fullName>
    </submittedName>
</protein>
<organism evidence="2 3">
    <name type="scientific">Drosophila hydei</name>
    <name type="common">Fruit fly</name>
    <dbReference type="NCBI Taxonomy" id="7224"/>
    <lineage>
        <taxon>Eukaryota</taxon>
        <taxon>Metazoa</taxon>
        <taxon>Ecdysozoa</taxon>
        <taxon>Arthropoda</taxon>
        <taxon>Hexapoda</taxon>
        <taxon>Insecta</taxon>
        <taxon>Pterygota</taxon>
        <taxon>Neoptera</taxon>
        <taxon>Endopterygota</taxon>
        <taxon>Diptera</taxon>
        <taxon>Brachycera</taxon>
        <taxon>Muscomorpha</taxon>
        <taxon>Ephydroidea</taxon>
        <taxon>Drosophilidae</taxon>
        <taxon>Drosophila</taxon>
    </lineage>
</organism>
<evidence type="ECO:0000313" key="3">
    <source>
        <dbReference type="RefSeq" id="XP_023160673.2"/>
    </source>
</evidence>
<keyword evidence="1" id="KW-1133">Transmembrane helix</keyword>
<feature type="transmembrane region" description="Helical" evidence="1">
    <location>
        <begin position="195"/>
        <end position="219"/>
    </location>
</feature>
<dbReference type="OMA" id="CPLMIFQ"/>
<gene>
    <name evidence="3" type="primary">LOC111592589</name>
</gene>
<dbReference type="AlphaFoldDB" id="A0A6J1LBL7"/>